<accession>A0ACD5DG51</accession>
<gene>
    <name evidence="1" type="ORF">O0236_003390</name>
</gene>
<name>A0ACD5DG51_9LACO</name>
<reference evidence="1" key="1">
    <citation type="submission" date="2024-08" db="EMBL/GenBank/DDBJ databases">
        <title>Lentilactobacillus sp. nov., isolated from tree bark.</title>
        <authorList>
            <person name="Phuengjayaem S."/>
            <person name="Tanasupawat S."/>
        </authorList>
    </citation>
    <scope>NUCLEOTIDE SEQUENCE</scope>
    <source>
        <strain evidence="1">SPB1-3</strain>
    </source>
</reference>
<proteinExistence type="predicted"/>
<evidence type="ECO:0000313" key="1">
    <source>
        <dbReference type="EMBL" id="XFD40367.1"/>
    </source>
</evidence>
<keyword evidence="2" id="KW-1185">Reference proteome</keyword>
<dbReference type="EMBL" id="CP168151">
    <property type="protein sequence ID" value="XFD40367.1"/>
    <property type="molecule type" value="Genomic_DNA"/>
</dbReference>
<dbReference type="Proteomes" id="UP001149860">
    <property type="component" value="Chromosome"/>
</dbReference>
<evidence type="ECO:0000313" key="2">
    <source>
        <dbReference type="Proteomes" id="UP001149860"/>
    </source>
</evidence>
<organism evidence="1 2">
    <name type="scientific">Lentilactobacillus terminaliae</name>
    <dbReference type="NCBI Taxonomy" id="3003483"/>
    <lineage>
        <taxon>Bacteria</taxon>
        <taxon>Bacillati</taxon>
        <taxon>Bacillota</taxon>
        <taxon>Bacilli</taxon>
        <taxon>Lactobacillales</taxon>
        <taxon>Lactobacillaceae</taxon>
        <taxon>Lentilactobacillus</taxon>
    </lineage>
</organism>
<protein>
    <submittedName>
        <fullName evidence="1">Antitoxin</fullName>
    </submittedName>
</protein>
<sequence length="93" mass="10708">MVNTVQNNKHFSLAVDEQITSRLSDFCSHIGINQSSTVNIAINYFFDDPKLIHSLMDGYREMGNLNRELTHDFLACEADAEIHLAQYRNKFDN</sequence>